<organism evidence="1">
    <name type="scientific">bioreactor metagenome</name>
    <dbReference type="NCBI Taxonomy" id="1076179"/>
    <lineage>
        <taxon>unclassified sequences</taxon>
        <taxon>metagenomes</taxon>
        <taxon>ecological metagenomes</taxon>
    </lineage>
</organism>
<dbReference type="EMBL" id="VSSQ01088957">
    <property type="protein sequence ID" value="MPN35402.1"/>
    <property type="molecule type" value="Genomic_DNA"/>
</dbReference>
<reference evidence="1" key="1">
    <citation type="submission" date="2019-08" db="EMBL/GenBank/DDBJ databases">
        <authorList>
            <person name="Kucharzyk K."/>
            <person name="Murdoch R.W."/>
            <person name="Higgins S."/>
            <person name="Loffler F."/>
        </authorList>
    </citation>
    <scope>NUCLEOTIDE SEQUENCE</scope>
</reference>
<comment type="caution">
    <text evidence="1">The sequence shown here is derived from an EMBL/GenBank/DDBJ whole genome shotgun (WGS) entry which is preliminary data.</text>
</comment>
<evidence type="ECO:0000313" key="1">
    <source>
        <dbReference type="EMBL" id="MPN35402.1"/>
    </source>
</evidence>
<dbReference type="AlphaFoldDB" id="A0A645HAL4"/>
<name>A0A645HAL4_9ZZZZ</name>
<sequence length="89" mass="10247">MILFGCFARVGHILAEIAFGFARHHYSDGVFTRKLAENSDESAVFSSAVSVNYAFCSGFFENTFYKRDSLFGFFRIISHFYNMPFFVIQ</sequence>
<protein>
    <submittedName>
        <fullName evidence="1">Uncharacterized protein</fullName>
    </submittedName>
</protein>
<gene>
    <name evidence="1" type="ORF">SDC9_182900</name>
</gene>
<proteinExistence type="predicted"/>
<accession>A0A645HAL4</accession>